<protein>
    <recommendedName>
        <fullName evidence="2">histidine kinase</fullName>
        <ecNumber evidence="2">2.7.13.3</ecNumber>
    </recommendedName>
</protein>
<dbReference type="InterPro" id="IPR050736">
    <property type="entry name" value="Sensor_HK_Regulatory"/>
</dbReference>
<keyword evidence="4" id="KW-0808">Transferase</keyword>
<evidence type="ECO:0000313" key="10">
    <source>
        <dbReference type="EMBL" id="PZX15875.1"/>
    </source>
</evidence>
<dbReference type="EMBL" id="QKZK01000015">
    <property type="protein sequence ID" value="PZX15875.1"/>
    <property type="molecule type" value="Genomic_DNA"/>
</dbReference>
<comment type="caution">
    <text evidence="10">The sequence shown here is derived from an EMBL/GenBank/DDBJ whole genome shotgun (WGS) entry which is preliminary data.</text>
</comment>
<dbReference type="InterPro" id="IPR035965">
    <property type="entry name" value="PAS-like_dom_sf"/>
</dbReference>
<feature type="domain" description="PAC" evidence="9">
    <location>
        <begin position="216"/>
        <end position="268"/>
    </location>
</feature>
<dbReference type="InterPro" id="IPR000014">
    <property type="entry name" value="PAS"/>
</dbReference>
<dbReference type="InterPro" id="IPR003594">
    <property type="entry name" value="HATPase_dom"/>
</dbReference>
<dbReference type="Gene3D" id="3.30.450.20">
    <property type="entry name" value="PAS domain"/>
    <property type="match status" value="1"/>
</dbReference>
<reference evidence="10 11" key="1">
    <citation type="submission" date="2018-06" db="EMBL/GenBank/DDBJ databases">
        <title>Genomic Encyclopedia of Archaeal and Bacterial Type Strains, Phase II (KMG-II): from individual species to whole genera.</title>
        <authorList>
            <person name="Goeker M."/>
        </authorList>
    </citation>
    <scope>NUCLEOTIDE SEQUENCE [LARGE SCALE GENOMIC DNA]</scope>
    <source>
        <strain evidence="10 11">DSM 6779</strain>
    </source>
</reference>
<dbReference type="SUPFAM" id="SSF47384">
    <property type="entry name" value="Homodimeric domain of signal transducing histidine kinase"/>
    <property type="match status" value="1"/>
</dbReference>
<proteinExistence type="predicted"/>
<dbReference type="EC" id="2.7.13.3" evidence="2"/>
<keyword evidence="6" id="KW-0902">Two-component regulatory system</keyword>
<dbReference type="AlphaFoldDB" id="A0A2W7N628"/>
<feature type="domain" description="PAS" evidence="8">
    <location>
        <begin position="144"/>
        <end position="199"/>
    </location>
</feature>
<dbReference type="CDD" id="cd16922">
    <property type="entry name" value="HATPase_EvgS-ArcB-TorS-like"/>
    <property type="match status" value="1"/>
</dbReference>
<dbReference type="CDD" id="cd00082">
    <property type="entry name" value="HisKA"/>
    <property type="match status" value="1"/>
</dbReference>
<dbReference type="PROSITE" id="PS50113">
    <property type="entry name" value="PAC"/>
    <property type="match status" value="1"/>
</dbReference>
<dbReference type="InterPro" id="IPR004358">
    <property type="entry name" value="Sig_transdc_His_kin-like_C"/>
</dbReference>
<keyword evidence="11" id="KW-1185">Reference proteome</keyword>
<dbReference type="Gene3D" id="1.10.287.130">
    <property type="match status" value="1"/>
</dbReference>
<evidence type="ECO:0000256" key="6">
    <source>
        <dbReference type="ARBA" id="ARBA00023012"/>
    </source>
</evidence>
<evidence type="ECO:0000256" key="4">
    <source>
        <dbReference type="ARBA" id="ARBA00022679"/>
    </source>
</evidence>
<dbReference type="PANTHER" id="PTHR43711">
    <property type="entry name" value="TWO-COMPONENT HISTIDINE KINASE"/>
    <property type="match status" value="1"/>
</dbReference>
<dbReference type="InterPro" id="IPR013655">
    <property type="entry name" value="PAS_fold_3"/>
</dbReference>
<keyword evidence="3" id="KW-0597">Phosphoprotein</keyword>
<dbReference type="RefSeq" id="WP_111445919.1">
    <property type="nucleotide sequence ID" value="NZ_QKZK01000015.1"/>
</dbReference>
<dbReference type="CDD" id="cd00130">
    <property type="entry name" value="PAS"/>
    <property type="match status" value="1"/>
</dbReference>
<evidence type="ECO:0000256" key="2">
    <source>
        <dbReference type="ARBA" id="ARBA00012438"/>
    </source>
</evidence>
<evidence type="ECO:0000259" key="7">
    <source>
        <dbReference type="PROSITE" id="PS50109"/>
    </source>
</evidence>
<evidence type="ECO:0000313" key="11">
    <source>
        <dbReference type="Proteomes" id="UP000249239"/>
    </source>
</evidence>
<dbReference type="InterPro" id="IPR003661">
    <property type="entry name" value="HisK_dim/P_dom"/>
</dbReference>
<dbReference type="Pfam" id="PF02518">
    <property type="entry name" value="HATPase_c"/>
    <property type="match status" value="1"/>
</dbReference>
<accession>A0A2W7N628</accession>
<dbReference type="Proteomes" id="UP000249239">
    <property type="component" value="Unassembled WGS sequence"/>
</dbReference>
<dbReference type="PANTHER" id="PTHR43711:SF1">
    <property type="entry name" value="HISTIDINE KINASE 1"/>
    <property type="match status" value="1"/>
</dbReference>
<dbReference type="InterPro" id="IPR000700">
    <property type="entry name" value="PAS-assoc_C"/>
</dbReference>
<dbReference type="InterPro" id="IPR036097">
    <property type="entry name" value="HisK_dim/P_sf"/>
</dbReference>
<evidence type="ECO:0000256" key="1">
    <source>
        <dbReference type="ARBA" id="ARBA00000085"/>
    </source>
</evidence>
<gene>
    <name evidence="10" type="ORF">LX69_02063</name>
</gene>
<evidence type="ECO:0000256" key="5">
    <source>
        <dbReference type="ARBA" id="ARBA00022777"/>
    </source>
</evidence>
<dbReference type="SUPFAM" id="SSF55785">
    <property type="entry name" value="PYP-like sensor domain (PAS domain)"/>
    <property type="match status" value="1"/>
</dbReference>
<dbReference type="InterPro" id="IPR005467">
    <property type="entry name" value="His_kinase_dom"/>
</dbReference>
<evidence type="ECO:0000259" key="8">
    <source>
        <dbReference type="PROSITE" id="PS50112"/>
    </source>
</evidence>
<feature type="domain" description="Histidine kinase" evidence="7">
    <location>
        <begin position="286"/>
        <end position="507"/>
    </location>
</feature>
<dbReference type="OrthoDB" id="9766459at2"/>
<comment type="catalytic activity">
    <reaction evidence="1">
        <text>ATP + protein L-histidine = ADP + protein N-phospho-L-histidine.</text>
        <dbReference type="EC" id="2.7.13.3"/>
    </reaction>
</comment>
<dbReference type="PRINTS" id="PR00344">
    <property type="entry name" value="BCTRLSENSOR"/>
</dbReference>
<evidence type="ECO:0000256" key="3">
    <source>
        <dbReference type="ARBA" id="ARBA00022553"/>
    </source>
</evidence>
<keyword evidence="5" id="KW-0418">Kinase</keyword>
<dbReference type="PROSITE" id="PS50109">
    <property type="entry name" value="HIS_KIN"/>
    <property type="match status" value="1"/>
</dbReference>
<dbReference type="PROSITE" id="PS50112">
    <property type="entry name" value="PAS"/>
    <property type="match status" value="1"/>
</dbReference>
<dbReference type="SMART" id="SM00388">
    <property type="entry name" value="HisKA"/>
    <property type="match status" value="1"/>
</dbReference>
<dbReference type="Pfam" id="PF08447">
    <property type="entry name" value="PAS_3"/>
    <property type="match status" value="1"/>
</dbReference>
<evidence type="ECO:0000259" key="9">
    <source>
        <dbReference type="PROSITE" id="PS50113"/>
    </source>
</evidence>
<dbReference type="SUPFAM" id="SSF55874">
    <property type="entry name" value="ATPase domain of HSP90 chaperone/DNA topoisomerase II/histidine kinase"/>
    <property type="match status" value="1"/>
</dbReference>
<sequence>MATPRFFIHKPFSRKLDDHDARLCDVQEQEIICAHAVIDKRGYFTQVSDELVKLTGNKDLHSSEANLGKILSHSSAVIVRHLLSTINVKHPFHTTEITLVNNQQEPLTMEMVINLYIQEGEQHYFCIFRPIDTNQLIVNELQTLKDHYQVLAENTSYVQILLDKDLKSLYISPSCKTLSGYGADEARILNLFSLVHPDDFSLFWDQLTYDNDRAEELFRFRFRHRDGHFIPVECKLCKVPDAFGQPEFYVLNLHDISRQRSYEQELIRAQKEAESSHRMKNNFLTSISHELRTPLNAIIGFARILDQKLENSDNLRFAKYIESSGLQLLGLIDNMLEYARIENNESQTIRSAVGLEEFFRDLAPIIRGDLKKFNKENLELIGQWDIDPQLPNIYSQRNILQNIFINLIDNAIKFTRQGYIRYGCRPYGIRNYLFFVEDSGIGIPDNCKDLIFEKFTQLDQSLSREYGGTGLGLTVTRKFVELLGGDIWVMSEEGKGSAFFFNLPVGFPEN</sequence>
<dbReference type="GO" id="GO:0000155">
    <property type="term" value="F:phosphorelay sensor kinase activity"/>
    <property type="evidence" value="ECO:0007669"/>
    <property type="project" value="InterPro"/>
</dbReference>
<organism evidence="10 11">
    <name type="scientific">Breznakibacter xylanolyticus</name>
    <dbReference type="NCBI Taxonomy" id="990"/>
    <lineage>
        <taxon>Bacteria</taxon>
        <taxon>Pseudomonadati</taxon>
        <taxon>Bacteroidota</taxon>
        <taxon>Bacteroidia</taxon>
        <taxon>Marinilabiliales</taxon>
        <taxon>Marinilabiliaceae</taxon>
        <taxon>Breznakibacter</taxon>
    </lineage>
</organism>
<dbReference type="Gene3D" id="3.30.565.10">
    <property type="entry name" value="Histidine kinase-like ATPase, C-terminal domain"/>
    <property type="match status" value="1"/>
</dbReference>
<dbReference type="InterPro" id="IPR036890">
    <property type="entry name" value="HATPase_C_sf"/>
</dbReference>
<dbReference type="NCBIfam" id="TIGR00229">
    <property type="entry name" value="sensory_box"/>
    <property type="match status" value="1"/>
</dbReference>
<name>A0A2W7N628_9BACT</name>
<dbReference type="SMART" id="SM00387">
    <property type="entry name" value="HATPase_c"/>
    <property type="match status" value="1"/>
</dbReference>
<dbReference type="Pfam" id="PF00512">
    <property type="entry name" value="HisKA"/>
    <property type="match status" value="1"/>
</dbReference>